<organism evidence="2 3">
    <name type="scientific">Apiospora marii</name>
    <dbReference type="NCBI Taxonomy" id="335849"/>
    <lineage>
        <taxon>Eukaryota</taxon>
        <taxon>Fungi</taxon>
        <taxon>Dikarya</taxon>
        <taxon>Ascomycota</taxon>
        <taxon>Pezizomycotina</taxon>
        <taxon>Sordariomycetes</taxon>
        <taxon>Xylariomycetidae</taxon>
        <taxon>Amphisphaeriales</taxon>
        <taxon>Apiosporaceae</taxon>
        <taxon>Apiospora</taxon>
    </lineage>
</organism>
<dbReference type="Proteomes" id="UP001396898">
    <property type="component" value="Unassembled WGS sequence"/>
</dbReference>
<feature type="region of interest" description="Disordered" evidence="1">
    <location>
        <begin position="225"/>
        <end position="335"/>
    </location>
</feature>
<accession>A0ABR1S153</accession>
<protein>
    <submittedName>
        <fullName evidence="2">Uncharacterized protein</fullName>
    </submittedName>
</protein>
<comment type="caution">
    <text evidence="2">The sequence shown here is derived from an EMBL/GenBank/DDBJ whole genome shotgun (WGS) entry which is preliminary data.</text>
</comment>
<sequence>MERGGRASEYPVSHDQPDPGAEDILSVDDSHSPEHIDVDDDSAAPEEAHHDPLYPALADTRMGNDRFVHSSGDKCLVLVKFHHDNCPDATRCDPWQAFDFGPFLRKPDPLSHNTAPQESSALRRFRTVNHLVQTFQDPVQAVYEQEHGRWSSSEIRAAGARPVLGDVHVHWAGTEGRPSAGHEQGVSSNLLAMGCATDVKDQLEMIRRRGGRDWIEITYKTEVDNEEEDMDDGRIGGGGATISPSLGASAGDRNGGHGGDDTQMDSPSPPHRPSSSSRDVDPMHANEYDGDNTGGGGGDIDLDQELEALAYNNRSQSGTGSSRQQQQQQGEPHLDLLEVDENPDDALAAELPGSVLW</sequence>
<evidence type="ECO:0000313" key="3">
    <source>
        <dbReference type="Proteomes" id="UP001396898"/>
    </source>
</evidence>
<keyword evidence="3" id="KW-1185">Reference proteome</keyword>
<name>A0ABR1S153_9PEZI</name>
<proteinExistence type="predicted"/>
<reference evidence="2 3" key="1">
    <citation type="submission" date="2023-01" db="EMBL/GenBank/DDBJ databases">
        <title>Analysis of 21 Apiospora genomes using comparative genomics revels a genus with tremendous synthesis potential of carbohydrate active enzymes and secondary metabolites.</title>
        <authorList>
            <person name="Sorensen T."/>
        </authorList>
    </citation>
    <scope>NUCLEOTIDE SEQUENCE [LARGE SCALE GENOMIC DNA]</scope>
    <source>
        <strain evidence="2 3">CBS 20057</strain>
    </source>
</reference>
<feature type="compositionally biased region" description="Basic and acidic residues" evidence="1">
    <location>
        <begin position="278"/>
        <end position="287"/>
    </location>
</feature>
<evidence type="ECO:0000313" key="2">
    <source>
        <dbReference type="EMBL" id="KAK8023346.1"/>
    </source>
</evidence>
<feature type="compositionally biased region" description="Low complexity" evidence="1">
    <location>
        <begin position="314"/>
        <end position="330"/>
    </location>
</feature>
<feature type="region of interest" description="Disordered" evidence="1">
    <location>
        <begin position="1"/>
        <end position="48"/>
    </location>
</feature>
<gene>
    <name evidence="2" type="ORF">PG991_006585</name>
</gene>
<evidence type="ECO:0000256" key="1">
    <source>
        <dbReference type="SAM" id="MobiDB-lite"/>
    </source>
</evidence>
<dbReference type="EMBL" id="JAQQWI010000008">
    <property type="protein sequence ID" value="KAK8023346.1"/>
    <property type="molecule type" value="Genomic_DNA"/>
</dbReference>